<feature type="chain" id="PRO_5046005559" description="Tetratricopeptide repeat protein" evidence="1">
    <location>
        <begin position="26"/>
        <end position="832"/>
    </location>
</feature>
<evidence type="ECO:0000256" key="1">
    <source>
        <dbReference type="SAM" id="SignalP"/>
    </source>
</evidence>
<evidence type="ECO:0008006" key="4">
    <source>
        <dbReference type="Google" id="ProtNLM"/>
    </source>
</evidence>
<accession>A0ABV7JEF2</accession>
<reference evidence="3" key="1">
    <citation type="journal article" date="2019" name="Int. J. Syst. Evol. Microbiol.">
        <title>The Global Catalogue of Microorganisms (GCM) 10K type strain sequencing project: providing services to taxonomists for standard genome sequencing and annotation.</title>
        <authorList>
            <consortium name="The Broad Institute Genomics Platform"/>
            <consortium name="The Broad Institute Genome Sequencing Center for Infectious Disease"/>
            <person name="Wu L."/>
            <person name="Ma J."/>
        </authorList>
    </citation>
    <scope>NUCLEOTIDE SEQUENCE [LARGE SCALE GENOMIC DNA]</scope>
    <source>
        <strain evidence="3">KCTC 52416</strain>
    </source>
</reference>
<comment type="caution">
    <text evidence="2">The sequence shown here is derived from an EMBL/GenBank/DDBJ whole genome shotgun (WGS) entry which is preliminary data.</text>
</comment>
<dbReference type="EMBL" id="JBHRTA010000008">
    <property type="protein sequence ID" value="MFC3196444.1"/>
    <property type="molecule type" value="Genomic_DNA"/>
</dbReference>
<organism evidence="2 3">
    <name type="scientific">Parapedobacter deserti</name>
    <dbReference type="NCBI Taxonomy" id="1912957"/>
    <lineage>
        <taxon>Bacteria</taxon>
        <taxon>Pseudomonadati</taxon>
        <taxon>Bacteroidota</taxon>
        <taxon>Sphingobacteriia</taxon>
        <taxon>Sphingobacteriales</taxon>
        <taxon>Sphingobacteriaceae</taxon>
        <taxon>Parapedobacter</taxon>
    </lineage>
</organism>
<dbReference type="RefSeq" id="WP_379019162.1">
    <property type="nucleotide sequence ID" value="NZ_JBHRTA010000008.1"/>
</dbReference>
<evidence type="ECO:0000313" key="2">
    <source>
        <dbReference type="EMBL" id="MFC3196444.1"/>
    </source>
</evidence>
<feature type="signal peptide" evidence="1">
    <location>
        <begin position="1"/>
        <end position="25"/>
    </location>
</feature>
<dbReference type="SUPFAM" id="SSF48452">
    <property type="entry name" value="TPR-like"/>
    <property type="match status" value="1"/>
</dbReference>
<name>A0ABV7JEF2_9SPHI</name>
<sequence>MYRHHNSYSPMHRFRKLSIAFSAFAGAFFGEIALNIACGPEPDPYDYYVSYFHNNVAGDGYAPFSFTDLRFLYDEEEPGSESRINSAEWAEYLGDGVRPTDVHAAMYRADAAMDSVIRAFLETQAAPLPDSLSGNTYLQALARNKNARALYLFAKTVEPHALAAHAGYDHYWNPEPRDTASMNVLAAQAEALARQHRKASFLRMRYAYQAARMYHYAGDYANCVRIYDQWIDEAPATTALKGWALMLKAGALRRLGEITEAAYLFANVFSSNPERRVQAYKNIHYIDVPVEEILAHAQSDDERATIHAALGFRNADLDTATLKTVYRLAPGSPLVATLLVREVNKLESRLTEQSPYYQGRWGGWGFYNGSTPASAAQAHAQAIIGFCRQLSADAAYPEPALGTVAEAYLHWLLHEDTEAAALLSGLAPGTLSPRLADQYRIVDLLVRARALETPQPADVARLTETLNWLDAKRSKELREAMERGGDEPGYALWAQKDLRFTRTAANFYQSLLAPHFMASGDTALAAMAMLKADPPSPANEEDASKSLLSRISWSAATFWREQLPPTALEQLGRWATEGMDSPWAPLFGSLLDDLIGDDYWDLLGTAYLRTHHYEAASRAFAKLSPQFQRETPVDWYGGEEQPLYPDPFITAINDYPKRFGGTPLTKTAFAKTMADLQRRIAEDPGNAASYYFQLANGVYQTGAFGNAWQLISYHWTSTHNYIRGNYYYAGDYHDARQAAAWYEKARELSKDPEFRAKCTYMLAKCEQKRYSYPSLKAYYDDGFSYGNRPDPFWLFSQQNRYFGELETHYGNTAFFQAAVRECTYLADFINRP</sequence>
<dbReference type="Proteomes" id="UP001595526">
    <property type="component" value="Unassembled WGS sequence"/>
</dbReference>
<protein>
    <recommendedName>
        <fullName evidence="4">Tetratricopeptide repeat protein</fullName>
    </recommendedName>
</protein>
<proteinExistence type="predicted"/>
<evidence type="ECO:0000313" key="3">
    <source>
        <dbReference type="Proteomes" id="UP001595526"/>
    </source>
</evidence>
<gene>
    <name evidence="2" type="ORF">ACFOET_02335</name>
</gene>
<keyword evidence="3" id="KW-1185">Reference proteome</keyword>
<keyword evidence="1" id="KW-0732">Signal</keyword>
<dbReference type="InterPro" id="IPR011990">
    <property type="entry name" value="TPR-like_helical_dom_sf"/>
</dbReference>